<dbReference type="EMBL" id="BMAT01012972">
    <property type="protein sequence ID" value="GFS03014.1"/>
    <property type="molecule type" value="Genomic_DNA"/>
</dbReference>
<dbReference type="AlphaFoldDB" id="A0AAV4HXS1"/>
<keyword evidence="3" id="KW-1185">Reference proteome</keyword>
<evidence type="ECO:0000313" key="2">
    <source>
        <dbReference type="EMBL" id="GFS03014.1"/>
    </source>
</evidence>
<comment type="caution">
    <text evidence="2">The sequence shown here is derived from an EMBL/GenBank/DDBJ whole genome shotgun (WGS) entry which is preliminary data.</text>
</comment>
<organism evidence="2 3">
    <name type="scientific">Elysia marginata</name>
    <dbReference type="NCBI Taxonomy" id="1093978"/>
    <lineage>
        <taxon>Eukaryota</taxon>
        <taxon>Metazoa</taxon>
        <taxon>Spiralia</taxon>
        <taxon>Lophotrochozoa</taxon>
        <taxon>Mollusca</taxon>
        <taxon>Gastropoda</taxon>
        <taxon>Heterobranchia</taxon>
        <taxon>Euthyneura</taxon>
        <taxon>Panpulmonata</taxon>
        <taxon>Sacoglossa</taxon>
        <taxon>Placobranchoidea</taxon>
        <taxon>Plakobranchidae</taxon>
        <taxon>Elysia</taxon>
    </lineage>
</organism>
<sequence>MFVVREDQCLSGGPKPQVPTLFEFAGEVYVKRLSLSGRRIIQAGHRHLPNGPPKMSPQIPGKRPSKPETCRNVSKCPLPSRVWCCFGAAVVI</sequence>
<evidence type="ECO:0000256" key="1">
    <source>
        <dbReference type="SAM" id="MobiDB-lite"/>
    </source>
</evidence>
<gene>
    <name evidence="2" type="ORF">ElyMa_006459300</name>
</gene>
<feature type="region of interest" description="Disordered" evidence="1">
    <location>
        <begin position="44"/>
        <end position="66"/>
    </location>
</feature>
<reference evidence="2 3" key="1">
    <citation type="journal article" date="2021" name="Elife">
        <title>Chloroplast acquisition without the gene transfer in kleptoplastic sea slugs, Plakobranchus ocellatus.</title>
        <authorList>
            <person name="Maeda T."/>
            <person name="Takahashi S."/>
            <person name="Yoshida T."/>
            <person name="Shimamura S."/>
            <person name="Takaki Y."/>
            <person name="Nagai Y."/>
            <person name="Toyoda A."/>
            <person name="Suzuki Y."/>
            <person name="Arimoto A."/>
            <person name="Ishii H."/>
            <person name="Satoh N."/>
            <person name="Nishiyama T."/>
            <person name="Hasebe M."/>
            <person name="Maruyama T."/>
            <person name="Minagawa J."/>
            <person name="Obokata J."/>
            <person name="Shigenobu S."/>
        </authorList>
    </citation>
    <scope>NUCLEOTIDE SEQUENCE [LARGE SCALE GENOMIC DNA]</scope>
</reference>
<proteinExistence type="predicted"/>
<evidence type="ECO:0000313" key="3">
    <source>
        <dbReference type="Proteomes" id="UP000762676"/>
    </source>
</evidence>
<accession>A0AAV4HXS1</accession>
<protein>
    <submittedName>
        <fullName evidence="2">Uncharacterized protein</fullName>
    </submittedName>
</protein>
<dbReference type="Proteomes" id="UP000762676">
    <property type="component" value="Unassembled WGS sequence"/>
</dbReference>
<name>A0AAV4HXS1_9GAST</name>